<evidence type="ECO:0000313" key="1">
    <source>
        <dbReference type="EMBL" id="MBQ0925600.1"/>
    </source>
</evidence>
<protein>
    <recommendedName>
        <fullName evidence="3">AMP-binding enzyme C-terminal domain-containing protein</fullName>
    </recommendedName>
</protein>
<proteinExistence type="predicted"/>
<keyword evidence="2" id="KW-1185">Reference proteome</keyword>
<evidence type="ECO:0000313" key="2">
    <source>
        <dbReference type="Proteomes" id="UP000674084"/>
    </source>
</evidence>
<name>A0ABS5DH28_9PSEU</name>
<accession>A0ABS5DH28</accession>
<organism evidence="1 2">
    <name type="scientific">Saccharopolyspora endophytica</name>
    <dbReference type="NCBI Taxonomy" id="543886"/>
    <lineage>
        <taxon>Bacteria</taxon>
        <taxon>Bacillati</taxon>
        <taxon>Actinomycetota</taxon>
        <taxon>Actinomycetes</taxon>
        <taxon>Pseudonocardiales</taxon>
        <taxon>Pseudonocardiaceae</taxon>
        <taxon>Saccharopolyspora</taxon>
    </lineage>
</organism>
<dbReference type="RefSeq" id="WP_210970917.1">
    <property type="nucleotide sequence ID" value="NZ_JAGPXE010000006.1"/>
</dbReference>
<evidence type="ECO:0008006" key="3">
    <source>
        <dbReference type="Google" id="ProtNLM"/>
    </source>
</evidence>
<dbReference type="Proteomes" id="UP000674084">
    <property type="component" value="Unassembled WGS sequence"/>
</dbReference>
<gene>
    <name evidence="1" type="ORF">KBO27_16720</name>
</gene>
<sequence length="104" mass="11788">MSEDFQRCGPVRGWELRVELGEIVRRQPDLQRRVVLLEALQGATAQERQPAYSRLFDAVAEEAYPNVTLCHLTTPFAMNGKVRGVEIYADASRQFRGAGIEPQR</sequence>
<dbReference type="EMBL" id="JAGPXE010000006">
    <property type="protein sequence ID" value="MBQ0925600.1"/>
    <property type="molecule type" value="Genomic_DNA"/>
</dbReference>
<reference evidence="1 2" key="1">
    <citation type="submission" date="2021-04" db="EMBL/GenBank/DDBJ databases">
        <title>Whole-genome sequencing of Saccharopolyspora endophytica KCTC 19397.</title>
        <authorList>
            <person name="Ay H."/>
            <person name="Saygin H."/>
            <person name="Sahin N."/>
        </authorList>
    </citation>
    <scope>NUCLEOTIDE SEQUENCE [LARGE SCALE GENOMIC DNA]</scope>
    <source>
        <strain evidence="1 2">KCTC 19397</strain>
    </source>
</reference>
<comment type="caution">
    <text evidence="1">The sequence shown here is derived from an EMBL/GenBank/DDBJ whole genome shotgun (WGS) entry which is preliminary data.</text>
</comment>